<dbReference type="SUPFAM" id="SSF141457">
    <property type="entry name" value="BH3618-like"/>
    <property type="match status" value="1"/>
</dbReference>
<dbReference type="GO" id="GO:0005737">
    <property type="term" value="C:cytoplasm"/>
    <property type="evidence" value="ECO:0007669"/>
    <property type="project" value="UniProtKB-SubCell"/>
</dbReference>
<keyword evidence="3 4" id="KW-0810">Translation regulation</keyword>
<evidence type="ECO:0000313" key="5">
    <source>
        <dbReference type="EMBL" id="PKG22080.1"/>
    </source>
</evidence>
<dbReference type="Proteomes" id="UP000233375">
    <property type="component" value="Unassembled WGS sequence"/>
</dbReference>
<dbReference type="PANTHER" id="PTHR39190">
    <property type="entry name" value="FLAGELLAR ASSEMBLY FACTOR FLIW"/>
    <property type="match status" value="1"/>
</dbReference>
<comment type="similarity">
    <text evidence="4">Belongs to the FliW family.</text>
</comment>
<keyword evidence="4" id="KW-0143">Chaperone</keyword>
<evidence type="ECO:0000256" key="1">
    <source>
        <dbReference type="ARBA" id="ARBA00022490"/>
    </source>
</evidence>
<comment type="subcellular location">
    <subcellularLocation>
        <location evidence="4">Cytoplasm</location>
    </subcellularLocation>
</comment>
<comment type="function">
    <text evidence="4">Acts as an anti-CsrA protein, binds CsrA and prevents it from repressing translation of its target genes, one of which is flagellin. Binds to flagellin and participates in the assembly of the flagellum.</text>
</comment>
<keyword evidence="5" id="KW-0966">Cell projection</keyword>
<protein>
    <recommendedName>
        <fullName evidence="4">Flagellar assembly factor FliW</fullName>
    </recommendedName>
</protein>
<dbReference type="EMBL" id="PISE01000047">
    <property type="protein sequence ID" value="PKG22080.1"/>
    <property type="molecule type" value="Genomic_DNA"/>
</dbReference>
<accession>A0A2N0YXV2</accession>
<sequence>MKINTKYHGEKDIKEKEIVAFVKPIPGFPDEDKFIVLPLDEEGSFFALQSIQNEQLAFVISNPFLFCPNYDFNLEENVADQLELASETDVIVFAILTVQEPFEETTANLQAPIIINQQKNLAKQVILNQSDYTTKHPLFPNKKSVVKG</sequence>
<evidence type="ECO:0000256" key="3">
    <source>
        <dbReference type="ARBA" id="ARBA00022845"/>
    </source>
</evidence>
<comment type="subunit">
    <text evidence="4">Interacts with translational regulator CsrA and flagellin(s).</text>
</comment>
<dbReference type="AlphaFoldDB" id="A0A2N0YXV2"/>
<keyword evidence="2 4" id="KW-1005">Bacterial flagellum biogenesis</keyword>
<dbReference type="InterPro" id="IPR003775">
    <property type="entry name" value="Flagellar_assembly_factor_FliW"/>
</dbReference>
<gene>
    <name evidence="4" type="primary">fliW</name>
    <name evidence="5" type="ORF">CWS01_19115</name>
</gene>
<dbReference type="PANTHER" id="PTHR39190:SF1">
    <property type="entry name" value="FLAGELLAR ASSEMBLY FACTOR FLIW"/>
    <property type="match status" value="1"/>
</dbReference>
<keyword evidence="6" id="KW-1185">Reference proteome</keyword>
<evidence type="ECO:0000256" key="4">
    <source>
        <dbReference type="HAMAP-Rule" id="MF_01185"/>
    </source>
</evidence>
<dbReference type="InterPro" id="IPR024046">
    <property type="entry name" value="Flagellar_assmbl_FliW_dom_sf"/>
</dbReference>
<evidence type="ECO:0000313" key="6">
    <source>
        <dbReference type="Proteomes" id="UP000233375"/>
    </source>
</evidence>
<dbReference type="GO" id="GO:0044780">
    <property type="term" value="P:bacterial-type flagellum assembly"/>
    <property type="evidence" value="ECO:0007669"/>
    <property type="project" value="UniProtKB-UniRule"/>
</dbReference>
<keyword evidence="1 4" id="KW-0963">Cytoplasm</keyword>
<keyword evidence="5" id="KW-0282">Flagellum</keyword>
<evidence type="ECO:0000256" key="2">
    <source>
        <dbReference type="ARBA" id="ARBA00022795"/>
    </source>
</evidence>
<organism evidence="5 6">
    <name type="scientific">Niallia nealsonii</name>
    <dbReference type="NCBI Taxonomy" id="115979"/>
    <lineage>
        <taxon>Bacteria</taxon>
        <taxon>Bacillati</taxon>
        <taxon>Bacillota</taxon>
        <taxon>Bacilli</taxon>
        <taxon>Bacillales</taxon>
        <taxon>Bacillaceae</taxon>
        <taxon>Niallia</taxon>
    </lineage>
</organism>
<comment type="caution">
    <text evidence="5">The sequence shown here is derived from an EMBL/GenBank/DDBJ whole genome shotgun (WGS) entry which is preliminary data.</text>
</comment>
<dbReference type="NCBIfam" id="NF009793">
    <property type="entry name" value="PRK13285.1-1"/>
    <property type="match status" value="1"/>
</dbReference>
<reference evidence="5 6" key="1">
    <citation type="journal article" date="2003" name="Int. J. Syst. Evol. Microbiol.">
        <title>Bacillus nealsonii sp. nov., isolated from a spacecraft-assembly facility, whose spores are gamma-radiation resistant.</title>
        <authorList>
            <person name="Venkateswaran K."/>
            <person name="Kempf M."/>
            <person name="Chen F."/>
            <person name="Satomi M."/>
            <person name="Nicholson W."/>
            <person name="Kern R."/>
        </authorList>
    </citation>
    <scope>NUCLEOTIDE SEQUENCE [LARGE SCALE GENOMIC DNA]</scope>
    <source>
        <strain evidence="5 6">FO-92</strain>
    </source>
</reference>
<proteinExistence type="inferred from homology"/>
<dbReference type="HAMAP" id="MF_01185">
    <property type="entry name" value="FliW"/>
    <property type="match status" value="1"/>
</dbReference>
<dbReference type="GO" id="GO:0006417">
    <property type="term" value="P:regulation of translation"/>
    <property type="evidence" value="ECO:0007669"/>
    <property type="project" value="UniProtKB-KW"/>
</dbReference>
<dbReference type="RefSeq" id="WP_101178808.1">
    <property type="nucleotide sequence ID" value="NZ_PISE01000047.1"/>
</dbReference>
<dbReference type="Pfam" id="PF02623">
    <property type="entry name" value="FliW"/>
    <property type="match status" value="1"/>
</dbReference>
<name>A0A2N0YXV2_9BACI</name>
<dbReference type="Gene3D" id="2.30.290.10">
    <property type="entry name" value="BH3618-like"/>
    <property type="match status" value="1"/>
</dbReference>
<dbReference type="OrthoDB" id="9801235at2"/>
<keyword evidence="5" id="KW-0969">Cilium</keyword>